<dbReference type="InterPro" id="IPR024618">
    <property type="entry name" value="DUF3857"/>
</dbReference>
<proteinExistence type="predicted"/>
<evidence type="ECO:0000259" key="1">
    <source>
        <dbReference type="Pfam" id="PF01841"/>
    </source>
</evidence>
<comment type="caution">
    <text evidence="3">The sequence shown here is derived from an EMBL/GenBank/DDBJ whole genome shotgun (WGS) entry which is preliminary data.</text>
</comment>
<dbReference type="InterPro" id="IPR002931">
    <property type="entry name" value="Transglutaminase-like"/>
</dbReference>
<dbReference type="EMBL" id="JACWZY010000001">
    <property type="protein sequence ID" value="MBD2699391.1"/>
    <property type="molecule type" value="Genomic_DNA"/>
</dbReference>
<sequence>MSFSKSSPRVLGLLTGWLLAGLTLAIAQKTDVKSPDVKLGRISPDQFTGPKTDSTAEATVLYNYGEVTFEENNDQLWLHYRCHVRTQIHKKSAYDRATIELYTRRGKAGQHEFVSEFVGNTYNLAGGQVMVDKFDKAGHFTEKASEQVWLEKFTLPNVREGSIIEYSYTIQTPFSVGYNPRTWHFQQDVPVNWSEYRITIPDYFFYKIMMSGYLALLVNENKPSNVDLIPGHRGAGAIAYRFVVKDAPAFRNEAYITTDDDYRAKIDFELAKYQLPNAVAHDFSVSWETLDRTLLESADFGGQIKRTGFLRDPAKSILTQHTDTLARIRAAYDFVRQNIKWTREASYWSQLGIRKVLENKKGNAADINLMLIALLREMDMEANPVILSTRSHGRINEQYPLLKRFNYVVAQVAVGGKDMLLDATDVLLTPGMLPVHCLNGSGRLIHSSKSRFISLSPLERDIDSFTGEFVIADDGEITGTLKHSHGGYSALSARTSFASEGKTKYLDGIRKKRPVWQVEKAEFTGADPMASAFNTDFSITIPEACGRAGNRLYLRPMLTEGYGTNPFKEANRIYPVDFGFQKEMTFVATYTLPKGYQVEEMPKPVSMVLPENGGRFMYQMAMNGDNKLQVISRILLRRPLYYAEEYGALRELFTQVVAKHAEQIVLKRGEVVEKK</sequence>
<dbReference type="Gene3D" id="2.60.40.3140">
    <property type="match status" value="1"/>
</dbReference>
<dbReference type="SUPFAM" id="SSF54001">
    <property type="entry name" value="Cysteine proteinases"/>
    <property type="match status" value="1"/>
</dbReference>
<dbReference type="RefSeq" id="WP_190885234.1">
    <property type="nucleotide sequence ID" value="NZ_JACWZY010000001.1"/>
</dbReference>
<evidence type="ECO:0000313" key="4">
    <source>
        <dbReference type="Proteomes" id="UP000598820"/>
    </source>
</evidence>
<reference evidence="3" key="1">
    <citation type="submission" date="2020-09" db="EMBL/GenBank/DDBJ databases">
        <authorList>
            <person name="Kim M.K."/>
        </authorList>
    </citation>
    <scope>NUCLEOTIDE SEQUENCE</scope>
    <source>
        <strain evidence="3">BT702</strain>
    </source>
</reference>
<dbReference type="InterPro" id="IPR038765">
    <property type="entry name" value="Papain-like_cys_pep_sf"/>
</dbReference>
<feature type="domain" description="Transglutaminase-like" evidence="1">
    <location>
        <begin position="314"/>
        <end position="393"/>
    </location>
</feature>
<dbReference type="Pfam" id="PF01841">
    <property type="entry name" value="Transglut_core"/>
    <property type="match status" value="1"/>
</dbReference>
<gene>
    <name evidence="3" type="ORF">IC229_01995</name>
</gene>
<dbReference type="Proteomes" id="UP000598820">
    <property type="component" value="Unassembled WGS sequence"/>
</dbReference>
<name>A0A926XU09_9BACT</name>
<dbReference type="Gene3D" id="3.10.620.30">
    <property type="match status" value="1"/>
</dbReference>
<keyword evidence="4" id="KW-1185">Reference proteome</keyword>
<evidence type="ECO:0000313" key="3">
    <source>
        <dbReference type="EMBL" id="MBD2699391.1"/>
    </source>
</evidence>
<protein>
    <submittedName>
        <fullName evidence="3">DUF3857 domain-containing protein</fullName>
    </submittedName>
</protein>
<evidence type="ECO:0000259" key="2">
    <source>
        <dbReference type="Pfam" id="PF12969"/>
    </source>
</evidence>
<dbReference type="AlphaFoldDB" id="A0A926XU09"/>
<dbReference type="Pfam" id="PF12969">
    <property type="entry name" value="DUF3857"/>
    <property type="match status" value="1"/>
</dbReference>
<accession>A0A926XU09</accession>
<feature type="domain" description="DUF3857" evidence="2">
    <location>
        <begin position="153"/>
        <end position="207"/>
    </location>
</feature>
<organism evidence="3 4">
    <name type="scientific">Spirosoma profusum</name>
    <dbReference type="NCBI Taxonomy" id="2771354"/>
    <lineage>
        <taxon>Bacteria</taxon>
        <taxon>Pseudomonadati</taxon>
        <taxon>Bacteroidota</taxon>
        <taxon>Cytophagia</taxon>
        <taxon>Cytophagales</taxon>
        <taxon>Cytophagaceae</taxon>
        <taxon>Spirosoma</taxon>
    </lineage>
</organism>
<dbReference type="Gene3D" id="2.60.120.1130">
    <property type="match status" value="1"/>
</dbReference>